<accession>A0A2C9JGR1</accession>
<dbReference type="Proteomes" id="UP000076420">
    <property type="component" value="Unassembled WGS sequence"/>
</dbReference>
<dbReference type="VEuPathDB" id="VectorBase:BGLAX_045295"/>
<dbReference type="VEuPathDB" id="VectorBase:BGLB002293"/>
<evidence type="ECO:0000313" key="1">
    <source>
        <dbReference type="EnsemblMetazoa" id="BGLB002293-PB"/>
    </source>
</evidence>
<dbReference type="KEGG" id="bgt:106057352"/>
<name>A0A2C9JGR1_BIOGL</name>
<reference evidence="1" key="1">
    <citation type="submission" date="2020-05" db="UniProtKB">
        <authorList>
            <consortium name="EnsemblMetazoa"/>
        </authorList>
    </citation>
    <scope>IDENTIFICATION</scope>
    <source>
        <strain evidence="1">BB02</strain>
    </source>
</reference>
<evidence type="ECO:0000313" key="2">
    <source>
        <dbReference type="Proteomes" id="UP000076420"/>
    </source>
</evidence>
<gene>
    <name evidence="1" type="primary">106057352</name>
</gene>
<proteinExistence type="predicted"/>
<protein>
    <submittedName>
        <fullName evidence="1">Uncharacterized protein</fullName>
    </submittedName>
</protein>
<dbReference type="EnsemblMetazoa" id="BGLB002293-RB">
    <property type="protein sequence ID" value="BGLB002293-PB"/>
    <property type="gene ID" value="BGLB002293"/>
</dbReference>
<dbReference type="AlphaFoldDB" id="A0A2C9JGR1"/>
<sequence length="233" mass="26127">MSRRIMMKALFGCEPGAPDARPKYCLGPTVCRLKPLYCCNFCSYYFPSTRRTTPYFPSTTRTKPTTPFITPTLPKECKPGVPDVKPELCLTPSICWTQPLHCCNYCSYLFQSTARTAPTTPFITPTSSKACEPGDVDIRPEVCTNIIICQTRPTLCCHYCSLHYISRTTSTTQLTSPKECVPEEPDVSPELCTSITICQTQPYMCCNYCSLHDNSATFFIVLILILNDDIVNC</sequence>
<organism evidence="1 2">
    <name type="scientific">Biomphalaria glabrata</name>
    <name type="common">Bloodfluke planorb</name>
    <name type="synonym">Freshwater snail</name>
    <dbReference type="NCBI Taxonomy" id="6526"/>
    <lineage>
        <taxon>Eukaryota</taxon>
        <taxon>Metazoa</taxon>
        <taxon>Spiralia</taxon>
        <taxon>Lophotrochozoa</taxon>
        <taxon>Mollusca</taxon>
        <taxon>Gastropoda</taxon>
        <taxon>Heterobranchia</taxon>
        <taxon>Euthyneura</taxon>
        <taxon>Panpulmonata</taxon>
        <taxon>Hygrophila</taxon>
        <taxon>Lymnaeoidea</taxon>
        <taxon>Planorbidae</taxon>
        <taxon>Biomphalaria</taxon>
    </lineage>
</organism>